<name>A0ABP9X6J2_9CHLR</name>
<gene>
    <name evidence="1" type="ORF">Hgul01_04827</name>
</gene>
<dbReference type="EMBL" id="BAABRU010000029">
    <property type="protein sequence ID" value="GAA5531003.1"/>
    <property type="molecule type" value="Genomic_DNA"/>
</dbReference>
<evidence type="ECO:0008006" key="3">
    <source>
        <dbReference type="Google" id="ProtNLM"/>
    </source>
</evidence>
<accession>A0ABP9X6J2</accession>
<evidence type="ECO:0000313" key="2">
    <source>
        <dbReference type="Proteomes" id="UP001428290"/>
    </source>
</evidence>
<dbReference type="RefSeq" id="WP_345724590.1">
    <property type="nucleotide sequence ID" value="NZ_BAABRU010000029.1"/>
</dbReference>
<keyword evidence="2" id="KW-1185">Reference proteome</keyword>
<proteinExistence type="predicted"/>
<dbReference type="Proteomes" id="UP001428290">
    <property type="component" value="Unassembled WGS sequence"/>
</dbReference>
<organism evidence="1 2">
    <name type="scientific">Herpetosiphon gulosus</name>
    <dbReference type="NCBI Taxonomy" id="1973496"/>
    <lineage>
        <taxon>Bacteria</taxon>
        <taxon>Bacillati</taxon>
        <taxon>Chloroflexota</taxon>
        <taxon>Chloroflexia</taxon>
        <taxon>Herpetosiphonales</taxon>
        <taxon>Herpetosiphonaceae</taxon>
        <taxon>Herpetosiphon</taxon>
    </lineage>
</organism>
<sequence length="92" mass="10663">MNSPIRPAFDVGRVLLTRGIDALNIPKYDLLWLLRQHVCCQWQMEAEDIHANMEAIKQGYRVFGSLVFDRITIWVITEADRASTTILLPDEY</sequence>
<reference evidence="1 2" key="1">
    <citation type="submission" date="2024-02" db="EMBL/GenBank/DDBJ databases">
        <title>Herpetosiphon gulosus NBRC 112829.</title>
        <authorList>
            <person name="Ichikawa N."/>
            <person name="Katano-Makiyama Y."/>
            <person name="Hidaka K."/>
        </authorList>
    </citation>
    <scope>NUCLEOTIDE SEQUENCE [LARGE SCALE GENOMIC DNA]</scope>
    <source>
        <strain evidence="1 2">NBRC 112829</strain>
    </source>
</reference>
<protein>
    <recommendedName>
        <fullName evidence="3">Plasmid related protein</fullName>
    </recommendedName>
</protein>
<comment type="caution">
    <text evidence="1">The sequence shown here is derived from an EMBL/GenBank/DDBJ whole genome shotgun (WGS) entry which is preliminary data.</text>
</comment>
<evidence type="ECO:0000313" key="1">
    <source>
        <dbReference type="EMBL" id="GAA5531003.1"/>
    </source>
</evidence>